<comment type="caution">
    <text evidence="9">The sequence shown here is derived from an EMBL/GenBank/DDBJ whole genome shotgun (WGS) entry which is preliminary data.</text>
</comment>
<proteinExistence type="inferred from homology"/>
<evidence type="ECO:0000259" key="7">
    <source>
        <dbReference type="Pfam" id="PF02770"/>
    </source>
</evidence>
<dbReference type="CDD" id="cd00567">
    <property type="entry name" value="ACAD"/>
    <property type="match status" value="1"/>
</dbReference>
<dbReference type="SUPFAM" id="SSF47203">
    <property type="entry name" value="Acyl-CoA dehydrogenase C-terminal domain-like"/>
    <property type="match status" value="1"/>
</dbReference>
<evidence type="ECO:0000256" key="1">
    <source>
        <dbReference type="ARBA" id="ARBA00001974"/>
    </source>
</evidence>
<dbReference type="Pfam" id="PF00441">
    <property type="entry name" value="Acyl-CoA_dh_1"/>
    <property type="match status" value="1"/>
</dbReference>
<keyword evidence="10" id="KW-1185">Reference proteome</keyword>
<name>A0ABR7UE40_9BRAD</name>
<accession>A0ABR7UE40</accession>
<dbReference type="InterPro" id="IPR046373">
    <property type="entry name" value="Acyl-CoA_Oxase/DH_mid-dom_sf"/>
</dbReference>
<sequence length="384" mass="42318">MSIVNIYGLSEQQLMVRENVLALLEEKLPWSLIRELDEKREFPHVAYNALAEGGYLGLFYPEEYGGMGGSHKDFASFIETLGYYYTGIAQAVMTSIVYAGMHVVQFGSEALKKEIVPKLINGKVKLALAMSEPGTGSDVAGIKTKAVRQGDHYVLSGQKVWITCAHVADYLVVVCKTDPAAPRHNGMSILLVDAKAPGVRIRPLNMLGRRTTHANEVFFEDVRTPVTHILGEENAAWKNLMKCLAVERMALAAISAGHCFKITEYATEYAKNRIQFGHPITSFQAVSHKLVDMAIMSETARQMTYRVTELLDSGQDAIKELSMAKIVATDNNFRCADLGMQVMGGAGYSAEYDMAMFFRDCRVGPIGGGSNEIQRNVIAKRMGL</sequence>
<feature type="domain" description="Acyl-CoA oxidase/dehydrogenase middle" evidence="7">
    <location>
        <begin position="127"/>
        <end position="222"/>
    </location>
</feature>
<dbReference type="Gene3D" id="1.10.540.10">
    <property type="entry name" value="Acyl-CoA dehydrogenase/oxidase, N-terminal domain"/>
    <property type="match status" value="1"/>
</dbReference>
<protein>
    <submittedName>
        <fullName evidence="9">Acyl-CoA/acyl-ACP dehydrogenase</fullName>
    </submittedName>
</protein>
<keyword evidence="3 5" id="KW-0285">Flavoprotein</keyword>
<dbReference type="InterPro" id="IPR009100">
    <property type="entry name" value="AcylCoA_DH/oxidase_NM_dom_sf"/>
</dbReference>
<keyword evidence="5" id="KW-0560">Oxidoreductase</keyword>
<dbReference type="InterPro" id="IPR037069">
    <property type="entry name" value="AcylCoA_DH/ox_N_sf"/>
</dbReference>
<dbReference type="InterPro" id="IPR009075">
    <property type="entry name" value="AcylCo_DH/oxidase_C"/>
</dbReference>
<evidence type="ECO:0000256" key="3">
    <source>
        <dbReference type="ARBA" id="ARBA00022630"/>
    </source>
</evidence>
<keyword evidence="4 5" id="KW-0274">FAD</keyword>
<dbReference type="Pfam" id="PF02770">
    <property type="entry name" value="Acyl-CoA_dh_M"/>
    <property type="match status" value="1"/>
</dbReference>
<gene>
    <name evidence="9" type="ORF">HA482_28940</name>
</gene>
<dbReference type="Gene3D" id="1.20.140.10">
    <property type="entry name" value="Butyryl-CoA Dehydrogenase, subunit A, domain 3"/>
    <property type="match status" value="1"/>
</dbReference>
<dbReference type="Gene3D" id="2.40.110.10">
    <property type="entry name" value="Butyryl-CoA Dehydrogenase, subunit A, domain 2"/>
    <property type="match status" value="1"/>
</dbReference>
<dbReference type="InterPro" id="IPR013786">
    <property type="entry name" value="AcylCoA_DH/ox_N"/>
</dbReference>
<dbReference type="PANTHER" id="PTHR43884:SF12">
    <property type="entry name" value="ISOVALERYL-COA DEHYDROGENASE, MITOCHONDRIAL-RELATED"/>
    <property type="match status" value="1"/>
</dbReference>
<reference evidence="9 10" key="1">
    <citation type="journal article" date="2020" name="Arch. Microbiol.">
        <title>Bradyrhizobium campsiandrae sp. nov., a nitrogen-fixing bacterial strain isolated from a native leguminous tree from the Amazon adapted to flooded conditions.</title>
        <authorList>
            <person name="Cabral Michel D."/>
            <person name="Martins da Costa E."/>
            <person name="Azarias Guimaraes A."/>
            <person name="Soares de Carvalho T."/>
            <person name="Santos de Castro Caputo P."/>
            <person name="Willems A."/>
            <person name="de Souza Moreira F.M."/>
        </authorList>
    </citation>
    <scope>NUCLEOTIDE SEQUENCE [LARGE SCALE GENOMIC DNA]</scope>
    <source>
        <strain evidence="10">INPA 384B</strain>
    </source>
</reference>
<comment type="similarity">
    <text evidence="2 5">Belongs to the acyl-CoA dehydrogenase family.</text>
</comment>
<dbReference type="RefSeq" id="WP_188107536.1">
    <property type="nucleotide sequence ID" value="NZ_JAANIH010000082.1"/>
</dbReference>
<organism evidence="9 10">
    <name type="scientific">Bradyrhizobium campsiandrae</name>
    <dbReference type="NCBI Taxonomy" id="1729892"/>
    <lineage>
        <taxon>Bacteria</taxon>
        <taxon>Pseudomonadati</taxon>
        <taxon>Pseudomonadota</taxon>
        <taxon>Alphaproteobacteria</taxon>
        <taxon>Hyphomicrobiales</taxon>
        <taxon>Nitrobacteraceae</taxon>
        <taxon>Bradyrhizobium</taxon>
    </lineage>
</organism>
<dbReference type="Proteomes" id="UP000639516">
    <property type="component" value="Unassembled WGS sequence"/>
</dbReference>
<evidence type="ECO:0000313" key="10">
    <source>
        <dbReference type="Proteomes" id="UP000639516"/>
    </source>
</evidence>
<feature type="domain" description="Acyl-CoA dehydrogenase/oxidase N-terminal" evidence="8">
    <location>
        <begin position="10"/>
        <end position="123"/>
    </location>
</feature>
<evidence type="ECO:0000259" key="6">
    <source>
        <dbReference type="Pfam" id="PF00441"/>
    </source>
</evidence>
<evidence type="ECO:0000313" key="9">
    <source>
        <dbReference type="EMBL" id="MBC9982240.1"/>
    </source>
</evidence>
<evidence type="ECO:0000256" key="4">
    <source>
        <dbReference type="ARBA" id="ARBA00022827"/>
    </source>
</evidence>
<dbReference type="Pfam" id="PF02771">
    <property type="entry name" value="Acyl-CoA_dh_N"/>
    <property type="match status" value="1"/>
</dbReference>
<dbReference type="PANTHER" id="PTHR43884">
    <property type="entry name" value="ACYL-COA DEHYDROGENASE"/>
    <property type="match status" value="1"/>
</dbReference>
<evidence type="ECO:0000256" key="5">
    <source>
        <dbReference type="RuleBase" id="RU362125"/>
    </source>
</evidence>
<dbReference type="InterPro" id="IPR006091">
    <property type="entry name" value="Acyl-CoA_Oxase/DH_mid-dom"/>
</dbReference>
<dbReference type="InterPro" id="IPR036250">
    <property type="entry name" value="AcylCo_DH-like_C"/>
</dbReference>
<evidence type="ECO:0000259" key="8">
    <source>
        <dbReference type="Pfam" id="PF02771"/>
    </source>
</evidence>
<comment type="cofactor">
    <cofactor evidence="1 5">
        <name>FAD</name>
        <dbReference type="ChEBI" id="CHEBI:57692"/>
    </cofactor>
</comment>
<dbReference type="EMBL" id="JAATTO010000047">
    <property type="protein sequence ID" value="MBC9982240.1"/>
    <property type="molecule type" value="Genomic_DNA"/>
</dbReference>
<evidence type="ECO:0000256" key="2">
    <source>
        <dbReference type="ARBA" id="ARBA00009347"/>
    </source>
</evidence>
<feature type="domain" description="Acyl-CoA dehydrogenase/oxidase C-terminal" evidence="6">
    <location>
        <begin position="237"/>
        <end position="382"/>
    </location>
</feature>
<dbReference type="SUPFAM" id="SSF56645">
    <property type="entry name" value="Acyl-CoA dehydrogenase NM domain-like"/>
    <property type="match status" value="1"/>
</dbReference>